<evidence type="ECO:0000256" key="7">
    <source>
        <dbReference type="ARBA" id="ARBA00022989"/>
    </source>
</evidence>
<dbReference type="Proteomes" id="UP000306753">
    <property type="component" value="Unassembled WGS sequence"/>
</dbReference>
<evidence type="ECO:0000256" key="3">
    <source>
        <dbReference type="ARBA" id="ARBA00022475"/>
    </source>
</evidence>
<keyword evidence="4" id="KW-0997">Cell inner membrane</keyword>
<keyword evidence="2" id="KW-0813">Transport</keyword>
<evidence type="ECO:0000256" key="8">
    <source>
        <dbReference type="ARBA" id="ARBA00023136"/>
    </source>
</evidence>
<evidence type="ECO:0000256" key="9">
    <source>
        <dbReference type="SAM" id="MobiDB-lite"/>
    </source>
</evidence>
<keyword evidence="5 10" id="KW-0812">Transmembrane</keyword>
<keyword evidence="3" id="KW-1003">Cell membrane</keyword>
<evidence type="ECO:0000256" key="6">
    <source>
        <dbReference type="ARBA" id="ARBA00022927"/>
    </source>
</evidence>
<accession>A0A5R9QJU1</accession>
<feature type="domain" description="Type II secretion system protein GspC N-terminal" evidence="11">
    <location>
        <begin position="22"/>
        <end position="147"/>
    </location>
</feature>
<feature type="transmembrane region" description="Helical" evidence="10">
    <location>
        <begin position="12"/>
        <end position="32"/>
    </location>
</feature>
<sequence length="218" mass="24045">MPAPGILKKYRHRLPVVAAAALIALFALYLAWQINEWIQLQRAPVTGQQGQAATVATAPDMRRMEALFGPPPAVATSSAPSQQLGLTLLGSFVHRDPQRSTAIIQREGNPPQLFQAGAEVASGIRLQQVYPDRVEVLRDGQLESLTFPRVRTSTYVPEPIPEPEYPDYGAEQPGVTQEPQEPDAAQLQQQMEALRQQMEETVNQADNSPPDEQTMENN</sequence>
<evidence type="ECO:0000256" key="1">
    <source>
        <dbReference type="ARBA" id="ARBA00004533"/>
    </source>
</evidence>
<keyword evidence="7 10" id="KW-1133">Transmembrane helix</keyword>
<dbReference type="GO" id="GO:0005886">
    <property type="term" value="C:plasma membrane"/>
    <property type="evidence" value="ECO:0007669"/>
    <property type="project" value="UniProtKB-SubCell"/>
</dbReference>
<dbReference type="GO" id="GO:0015031">
    <property type="term" value="P:protein transport"/>
    <property type="evidence" value="ECO:0007669"/>
    <property type="project" value="UniProtKB-KW"/>
</dbReference>
<proteinExistence type="predicted"/>
<keyword evidence="6" id="KW-0653">Protein transport</keyword>
<dbReference type="EMBL" id="QLAG01000002">
    <property type="protein sequence ID" value="TLX65252.1"/>
    <property type="molecule type" value="Genomic_DNA"/>
</dbReference>
<comment type="caution">
    <text evidence="12">The sequence shown here is derived from an EMBL/GenBank/DDBJ whole genome shotgun (WGS) entry which is preliminary data.</text>
</comment>
<gene>
    <name evidence="12" type="ORF">DN820_02795</name>
</gene>
<evidence type="ECO:0000259" key="11">
    <source>
        <dbReference type="Pfam" id="PF11356"/>
    </source>
</evidence>
<keyword evidence="13" id="KW-1185">Reference proteome</keyword>
<dbReference type="Gene3D" id="2.30.30.830">
    <property type="match status" value="1"/>
</dbReference>
<feature type="compositionally biased region" description="Low complexity" evidence="9">
    <location>
        <begin position="184"/>
        <end position="200"/>
    </location>
</feature>
<protein>
    <submittedName>
        <fullName evidence="12">Secretion protein</fullName>
    </submittedName>
</protein>
<evidence type="ECO:0000256" key="10">
    <source>
        <dbReference type="SAM" id="Phobius"/>
    </source>
</evidence>
<evidence type="ECO:0000313" key="13">
    <source>
        <dbReference type="Proteomes" id="UP000306753"/>
    </source>
</evidence>
<organism evidence="12 13">
    <name type="scientific">Stutzerimonas nosocomialis</name>
    <dbReference type="NCBI Taxonomy" id="1056496"/>
    <lineage>
        <taxon>Bacteria</taxon>
        <taxon>Pseudomonadati</taxon>
        <taxon>Pseudomonadota</taxon>
        <taxon>Gammaproteobacteria</taxon>
        <taxon>Pseudomonadales</taxon>
        <taxon>Pseudomonadaceae</taxon>
        <taxon>Stutzerimonas</taxon>
    </lineage>
</organism>
<evidence type="ECO:0000256" key="4">
    <source>
        <dbReference type="ARBA" id="ARBA00022519"/>
    </source>
</evidence>
<feature type="region of interest" description="Disordered" evidence="9">
    <location>
        <begin position="154"/>
        <end position="218"/>
    </location>
</feature>
<evidence type="ECO:0000313" key="12">
    <source>
        <dbReference type="EMBL" id="TLX65252.1"/>
    </source>
</evidence>
<dbReference type="RefSeq" id="WP_138410845.1">
    <property type="nucleotide sequence ID" value="NZ_QLAG01000002.1"/>
</dbReference>
<feature type="compositionally biased region" description="Polar residues" evidence="9">
    <location>
        <begin position="201"/>
        <end position="218"/>
    </location>
</feature>
<evidence type="ECO:0000256" key="2">
    <source>
        <dbReference type="ARBA" id="ARBA00022448"/>
    </source>
</evidence>
<evidence type="ECO:0000256" key="5">
    <source>
        <dbReference type="ARBA" id="ARBA00022692"/>
    </source>
</evidence>
<dbReference type="InterPro" id="IPR024961">
    <property type="entry name" value="T2SS_GspC_N"/>
</dbReference>
<name>A0A5R9QJU1_9GAMM</name>
<reference evidence="12 13" key="1">
    <citation type="journal article" date="2017" name="Eur. J. Clin. Microbiol. Infect. Dis.">
        <title>Uncommonly isolated clinical Pseudomonas: identification and phylogenetic assignation.</title>
        <authorList>
            <person name="Mulet M."/>
            <person name="Gomila M."/>
            <person name="Ramirez A."/>
            <person name="Cardew S."/>
            <person name="Moore E.R."/>
            <person name="Lalucat J."/>
            <person name="Garcia-Valdes E."/>
        </authorList>
    </citation>
    <scope>NUCLEOTIDE SEQUENCE [LARGE SCALE GENOMIC DNA]</scope>
    <source>
        <strain evidence="12 13">SD129</strain>
    </source>
</reference>
<dbReference type="AlphaFoldDB" id="A0A5R9QJU1"/>
<dbReference type="Pfam" id="PF11356">
    <property type="entry name" value="T2SSC"/>
    <property type="match status" value="1"/>
</dbReference>
<keyword evidence="8 10" id="KW-0472">Membrane</keyword>
<comment type="subcellular location">
    <subcellularLocation>
        <location evidence="1">Cell inner membrane</location>
    </subcellularLocation>
</comment>